<dbReference type="SUPFAM" id="SSF46785">
    <property type="entry name" value="Winged helix' DNA-binding domain"/>
    <property type="match status" value="1"/>
</dbReference>
<keyword evidence="1" id="KW-0805">Transcription regulation</keyword>
<evidence type="ECO:0000256" key="1">
    <source>
        <dbReference type="ARBA" id="ARBA00023015"/>
    </source>
</evidence>
<evidence type="ECO:0000256" key="2">
    <source>
        <dbReference type="ARBA" id="ARBA00023125"/>
    </source>
</evidence>
<dbReference type="Proteomes" id="UP001225356">
    <property type="component" value="Unassembled WGS sequence"/>
</dbReference>
<dbReference type="PANTHER" id="PTHR43132">
    <property type="entry name" value="ARSENICAL RESISTANCE OPERON REPRESSOR ARSR-RELATED"/>
    <property type="match status" value="1"/>
</dbReference>
<dbReference type="CDD" id="cd00090">
    <property type="entry name" value="HTH_ARSR"/>
    <property type="match status" value="1"/>
</dbReference>
<dbReference type="InterPro" id="IPR036390">
    <property type="entry name" value="WH_DNA-bd_sf"/>
</dbReference>
<dbReference type="InterPro" id="IPR011991">
    <property type="entry name" value="ArsR-like_HTH"/>
</dbReference>
<accession>A0ABT9Q864</accession>
<organism evidence="5 6">
    <name type="scientific">Streptosporangium lutulentum</name>
    <dbReference type="NCBI Taxonomy" id="1461250"/>
    <lineage>
        <taxon>Bacteria</taxon>
        <taxon>Bacillati</taxon>
        <taxon>Actinomycetota</taxon>
        <taxon>Actinomycetes</taxon>
        <taxon>Streptosporangiales</taxon>
        <taxon>Streptosporangiaceae</taxon>
        <taxon>Streptosporangium</taxon>
    </lineage>
</organism>
<keyword evidence="3" id="KW-0804">Transcription</keyword>
<gene>
    <name evidence="5" type="ORF">J2853_002153</name>
</gene>
<proteinExistence type="predicted"/>
<dbReference type="PANTHER" id="PTHR43132:SF8">
    <property type="entry name" value="HTH-TYPE TRANSCRIPTIONAL REGULATOR KMTR"/>
    <property type="match status" value="1"/>
</dbReference>
<dbReference type="Gene3D" id="1.10.10.10">
    <property type="entry name" value="Winged helix-like DNA-binding domain superfamily/Winged helix DNA-binding domain"/>
    <property type="match status" value="1"/>
</dbReference>
<dbReference type="InterPro" id="IPR051011">
    <property type="entry name" value="Metal_resp_trans_reg"/>
</dbReference>
<dbReference type="EMBL" id="JAUSQU010000001">
    <property type="protein sequence ID" value="MDP9842942.1"/>
    <property type="molecule type" value="Genomic_DNA"/>
</dbReference>
<evidence type="ECO:0000313" key="6">
    <source>
        <dbReference type="Proteomes" id="UP001225356"/>
    </source>
</evidence>
<feature type="domain" description="HTH arsR-type" evidence="4">
    <location>
        <begin position="287"/>
        <end position="359"/>
    </location>
</feature>
<keyword evidence="6" id="KW-1185">Reference proteome</keyword>
<dbReference type="InterPro" id="IPR001845">
    <property type="entry name" value="HTH_ArsR_DNA-bd_dom"/>
</dbReference>
<dbReference type="RefSeq" id="WP_307556810.1">
    <property type="nucleotide sequence ID" value="NZ_JAUSQU010000001.1"/>
</dbReference>
<dbReference type="SMART" id="SM00418">
    <property type="entry name" value="HTH_ARSR"/>
    <property type="match status" value="1"/>
</dbReference>
<evidence type="ECO:0000313" key="5">
    <source>
        <dbReference type="EMBL" id="MDP9842942.1"/>
    </source>
</evidence>
<evidence type="ECO:0000259" key="4">
    <source>
        <dbReference type="SMART" id="SM00418"/>
    </source>
</evidence>
<keyword evidence="2" id="KW-0238">DNA-binding</keyword>
<evidence type="ECO:0000256" key="3">
    <source>
        <dbReference type="ARBA" id="ARBA00023163"/>
    </source>
</evidence>
<dbReference type="InterPro" id="IPR036388">
    <property type="entry name" value="WH-like_DNA-bd_sf"/>
</dbReference>
<name>A0ABT9Q864_9ACTN</name>
<comment type="caution">
    <text evidence="5">The sequence shown here is derived from an EMBL/GenBank/DDBJ whole genome shotgun (WGS) entry which is preliminary data.</text>
</comment>
<reference evidence="5 6" key="1">
    <citation type="submission" date="2023-07" db="EMBL/GenBank/DDBJ databases">
        <title>Sequencing the genomes of 1000 actinobacteria strains.</title>
        <authorList>
            <person name="Klenk H.-P."/>
        </authorList>
    </citation>
    <scope>NUCLEOTIDE SEQUENCE [LARGE SCALE GENOMIC DNA]</scope>
    <source>
        <strain evidence="5 6">DSM 46740</strain>
    </source>
</reference>
<dbReference type="Pfam" id="PF12840">
    <property type="entry name" value="HTH_20"/>
    <property type="match status" value="1"/>
</dbReference>
<protein>
    <recommendedName>
        <fullName evidence="4">HTH arsR-type domain-containing protein</fullName>
    </recommendedName>
</protein>
<sequence>MQLALTNGYTARYFSSDQKTLGDRHEGPDRSRSTGGYVTLRIHFTSDDLSRIRFARQPDPLWETVLSITLLDTVHSRAILGPWRARTRTALRRLPRSHVQLLRHLAPPVGDFPDFLTPPQASQGLEAGIEAVLATPRRRLRQELAVLPHVPLWVRPLAEGNQEALNQLGEAFRAYHRAVIAPYWPKMQALVDAERAICARSLLDRGGEGLLSGLGPTMRWKPPVLEVNYPVEHEIRLAGRGLLLLPSAFCWRVPVTFIDPRLPPVLVYPIARELEWWAGTAVGRGPQTLANLLGPTRAACLRVIESGCSTGELARRIDGTPPTASQHATTLREAGLITSTRQGNTVIHTLTPLGTELLNVNSGP</sequence>